<name>A0A418YF08_9GAMM</name>
<keyword evidence="1" id="KW-0732">Signal</keyword>
<dbReference type="Proteomes" id="UP000283255">
    <property type="component" value="Unassembled WGS sequence"/>
</dbReference>
<protein>
    <submittedName>
        <fullName evidence="2">Uncharacterized protein</fullName>
    </submittedName>
</protein>
<sequence>MSRFAFFILSLATLSACGGGGGGGSDGSSSDKSLKFSSPDESIVVQGHTTDMVYSTVRVSASGEADGLVYFGIVDESESMLNSAFINVTSDTEGFYELQFKPGYMIGDGESQTSLNLMFCYDENCEKHVKGSPLKVNVSYLVDLKERLSASDNDLILSSEIGNSEGENIIQKKANVSGPYIEQLFYKTIHEKSIATSFVETRENGVIDLDLQLKLPHILGEGRHQGEMSLHACYDEDCEYPVHGSPVIYSVDYAVKPATINDTSIAVNSSKRLPFNVLDTAYLQGLDVIAMTSSFPDNAVYIYDIQADRTDKFPLSGTPKVLTVDNSSKLGRIAILQGSYYEQQIDIIDFNKRDKSNSQVQSVFPSVAVQNLIVKNDTLLLVPDGNSEPLFRMSINTFEEQVYEGLGHDFSQNKIVMNYDADMAYTLSTSSPKRIVYTKLKENLDFDGEHHVYHDDYYKYGYFWLGKNHQFVYGGYGDIFSLKEPDEKIGTWIGGITNDESVTGKFIAFSDNGDQIAVTESNIVSNWQDFDFLSESEIKIINKEDKRLLNSISLSKLDNKFHHAKWLYYSSNNQLFAISQDASEPSLANTFITKVLK</sequence>
<reference evidence="2 3" key="2">
    <citation type="submission" date="2019-01" db="EMBL/GenBank/DDBJ databases">
        <title>Motilimonas pumilus sp. nov., isolated from the gut of sea cucumber (Apostichopus japonicus).</title>
        <authorList>
            <person name="Wang F.-Q."/>
            <person name="Ren L.-H."/>
            <person name="Lin Y.-W."/>
            <person name="Sun G.-H."/>
            <person name="Du Z.-J."/>
            <person name="Zhao J.-X."/>
            <person name="Liu X.-J."/>
            <person name="Liu L.-J."/>
        </authorList>
    </citation>
    <scope>NUCLEOTIDE SEQUENCE [LARGE SCALE GENOMIC DNA]</scope>
    <source>
        <strain evidence="2 3">PLHSC7-2</strain>
    </source>
</reference>
<dbReference type="AlphaFoldDB" id="A0A418YF08"/>
<dbReference type="RefSeq" id="WP_119910627.1">
    <property type="nucleotide sequence ID" value="NZ_QZCH01000011.1"/>
</dbReference>
<gene>
    <name evidence="2" type="ORF">D1Z90_10090</name>
</gene>
<feature type="chain" id="PRO_5019449145" evidence="1">
    <location>
        <begin position="19"/>
        <end position="597"/>
    </location>
</feature>
<evidence type="ECO:0000313" key="3">
    <source>
        <dbReference type="Proteomes" id="UP000283255"/>
    </source>
</evidence>
<keyword evidence="3" id="KW-1185">Reference proteome</keyword>
<dbReference type="PROSITE" id="PS51257">
    <property type="entry name" value="PROKAR_LIPOPROTEIN"/>
    <property type="match status" value="1"/>
</dbReference>
<reference evidence="2 3" key="1">
    <citation type="submission" date="2018-09" db="EMBL/GenBank/DDBJ databases">
        <authorList>
            <person name="Wang F."/>
        </authorList>
    </citation>
    <scope>NUCLEOTIDE SEQUENCE [LARGE SCALE GENOMIC DNA]</scope>
    <source>
        <strain evidence="2 3">PLHSC7-2</strain>
    </source>
</reference>
<proteinExistence type="predicted"/>
<evidence type="ECO:0000256" key="1">
    <source>
        <dbReference type="SAM" id="SignalP"/>
    </source>
</evidence>
<organism evidence="2 3">
    <name type="scientific">Motilimonas pumila</name>
    <dbReference type="NCBI Taxonomy" id="2303987"/>
    <lineage>
        <taxon>Bacteria</taxon>
        <taxon>Pseudomonadati</taxon>
        <taxon>Pseudomonadota</taxon>
        <taxon>Gammaproteobacteria</taxon>
        <taxon>Alteromonadales</taxon>
        <taxon>Alteromonadales genera incertae sedis</taxon>
        <taxon>Motilimonas</taxon>
    </lineage>
</organism>
<feature type="signal peptide" evidence="1">
    <location>
        <begin position="1"/>
        <end position="18"/>
    </location>
</feature>
<dbReference type="OrthoDB" id="5836789at2"/>
<evidence type="ECO:0000313" key="2">
    <source>
        <dbReference type="EMBL" id="RJG47743.1"/>
    </source>
</evidence>
<accession>A0A418YF08</accession>
<comment type="caution">
    <text evidence="2">The sequence shown here is derived from an EMBL/GenBank/DDBJ whole genome shotgun (WGS) entry which is preliminary data.</text>
</comment>
<dbReference type="EMBL" id="QZCH01000011">
    <property type="protein sequence ID" value="RJG47743.1"/>
    <property type="molecule type" value="Genomic_DNA"/>
</dbReference>